<evidence type="ECO:0000313" key="3">
    <source>
        <dbReference type="Proteomes" id="UP001066276"/>
    </source>
</evidence>
<dbReference type="EMBL" id="JANPWB010000010">
    <property type="protein sequence ID" value="KAJ1145480.1"/>
    <property type="molecule type" value="Genomic_DNA"/>
</dbReference>
<feature type="region of interest" description="Disordered" evidence="1">
    <location>
        <begin position="24"/>
        <end position="102"/>
    </location>
</feature>
<keyword evidence="3" id="KW-1185">Reference proteome</keyword>
<evidence type="ECO:0000313" key="2">
    <source>
        <dbReference type="EMBL" id="KAJ1145480.1"/>
    </source>
</evidence>
<evidence type="ECO:0000256" key="1">
    <source>
        <dbReference type="SAM" id="MobiDB-lite"/>
    </source>
</evidence>
<feature type="compositionally biased region" description="Basic and acidic residues" evidence="1">
    <location>
        <begin position="26"/>
        <end position="64"/>
    </location>
</feature>
<dbReference type="AlphaFoldDB" id="A0AAV7R202"/>
<proteinExistence type="predicted"/>
<organism evidence="2 3">
    <name type="scientific">Pleurodeles waltl</name>
    <name type="common">Iberian ribbed newt</name>
    <dbReference type="NCBI Taxonomy" id="8319"/>
    <lineage>
        <taxon>Eukaryota</taxon>
        <taxon>Metazoa</taxon>
        <taxon>Chordata</taxon>
        <taxon>Craniata</taxon>
        <taxon>Vertebrata</taxon>
        <taxon>Euteleostomi</taxon>
        <taxon>Amphibia</taxon>
        <taxon>Batrachia</taxon>
        <taxon>Caudata</taxon>
        <taxon>Salamandroidea</taxon>
        <taxon>Salamandridae</taxon>
        <taxon>Pleurodelinae</taxon>
        <taxon>Pleurodeles</taxon>
    </lineage>
</organism>
<dbReference type="Proteomes" id="UP001066276">
    <property type="component" value="Chromosome 6"/>
</dbReference>
<protein>
    <submittedName>
        <fullName evidence="2">Uncharacterized protein</fullName>
    </submittedName>
</protein>
<feature type="region of interest" description="Disordered" evidence="1">
    <location>
        <begin position="130"/>
        <end position="156"/>
    </location>
</feature>
<sequence length="156" mass="17788">MYESPRGTPKNLLEMSMMDNAYAIRNPHEERKAIRSEDSVITVTEKRKKEDGRGPKAERPEEGKRHKMVSRGQKTEPESQDPATGNGESEKASHQSPRGTLENLFEMSTTEHAYVIRNLQEERKAVRSEECIVMETEKHKKEDGPGPKAERPEEGK</sequence>
<comment type="caution">
    <text evidence="2">The sequence shown here is derived from an EMBL/GenBank/DDBJ whole genome shotgun (WGS) entry which is preliminary data.</text>
</comment>
<reference evidence="2" key="1">
    <citation type="journal article" date="2022" name="bioRxiv">
        <title>Sequencing and chromosome-scale assembly of the giantPleurodeles waltlgenome.</title>
        <authorList>
            <person name="Brown T."/>
            <person name="Elewa A."/>
            <person name="Iarovenko S."/>
            <person name="Subramanian E."/>
            <person name="Araus A.J."/>
            <person name="Petzold A."/>
            <person name="Susuki M."/>
            <person name="Suzuki K.-i.T."/>
            <person name="Hayashi T."/>
            <person name="Toyoda A."/>
            <person name="Oliveira C."/>
            <person name="Osipova E."/>
            <person name="Leigh N.D."/>
            <person name="Simon A."/>
            <person name="Yun M.H."/>
        </authorList>
    </citation>
    <scope>NUCLEOTIDE SEQUENCE</scope>
    <source>
        <strain evidence="2">20211129_DDA</strain>
        <tissue evidence="2">Liver</tissue>
    </source>
</reference>
<accession>A0AAV7R202</accession>
<name>A0AAV7R202_PLEWA</name>
<gene>
    <name evidence="2" type="ORF">NDU88_011766</name>
</gene>